<feature type="signal peptide" evidence="2">
    <location>
        <begin position="1"/>
        <end position="19"/>
    </location>
</feature>
<keyword evidence="1 2" id="KW-0732">Signal</keyword>
<reference evidence="3" key="1">
    <citation type="submission" date="2022-10" db="EMBL/GenBank/DDBJ databases">
        <title>Chryseobacterium sp. nov., a novel bacterial species.</title>
        <authorList>
            <person name="Cao Y."/>
        </authorList>
    </citation>
    <scope>NUCLEOTIDE SEQUENCE</scope>
    <source>
        <strain evidence="3">KC 927</strain>
    </source>
</reference>
<dbReference type="InterPro" id="IPR026444">
    <property type="entry name" value="Secre_tail"/>
</dbReference>
<evidence type="ECO:0000313" key="3">
    <source>
        <dbReference type="EMBL" id="MCX8533876.1"/>
    </source>
</evidence>
<evidence type="ECO:0000256" key="2">
    <source>
        <dbReference type="SAM" id="SignalP"/>
    </source>
</evidence>
<gene>
    <name evidence="3" type="ORF">OEA66_16135</name>
</gene>
<dbReference type="Proteomes" id="UP001070176">
    <property type="component" value="Unassembled WGS sequence"/>
</dbReference>
<dbReference type="NCBIfam" id="TIGR04183">
    <property type="entry name" value="Por_Secre_tail"/>
    <property type="match status" value="1"/>
</dbReference>
<feature type="chain" id="PRO_5045879002" evidence="2">
    <location>
        <begin position="20"/>
        <end position="690"/>
    </location>
</feature>
<organism evidence="3 4">
    <name type="scientific">Chryseobacterium luquanense</name>
    <dbReference type="NCBI Taxonomy" id="2983766"/>
    <lineage>
        <taxon>Bacteria</taxon>
        <taxon>Pseudomonadati</taxon>
        <taxon>Bacteroidota</taxon>
        <taxon>Flavobacteriia</taxon>
        <taxon>Flavobacteriales</taxon>
        <taxon>Weeksellaceae</taxon>
        <taxon>Chryseobacterium group</taxon>
        <taxon>Chryseobacterium</taxon>
    </lineage>
</organism>
<evidence type="ECO:0000256" key="1">
    <source>
        <dbReference type="ARBA" id="ARBA00022729"/>
    </source>
</evidence>
<name>A0ABT3Y6T2_9FLAO</name>
<evidence type="ECO:0000313" key="4">
    <source>
        <dbReference type="Proteomes" id="UP001070176"/>
    </source>
</evidence>
<keyword evidence="4" id="KW-1185">Reference proteome</keyword>
<sequence>MKKNLLTLGILATSLSVQAQILLHVDDTARMYVSNGTLVYNGGGLQTKGDGRIDLYGNLMIRKTPSSSEVIKTITSDPTPVDKSSGNNIVLKLNSGTPATATYGQLYITGFAQGDITAIVDKEYANTKHGAYQQIGIPFFNKTFASFSNELAGGLAGVNAFNETRWAGREILKWDNATMRFDGSSIPSVPITGMSPGLAMAFISNPSLATTSLTTSSTSAERTAYYTVGTGGTSGTGYDASVQRTVKGRPYADDATTSVTLQPAATPVVFGVAGNNRNVYQETYNSYIGDPFNGLGFYAASFARNLYQFSNPYLTNLDLTFIGYPESGTVNDLNNISNILGVAVDPQGVTYNYSTGGTSQYLESQKVTFDPGSKKPTGNFNTLIIKPLNTFKVKLRDNTSQTLTFGNLRRFAYTPRVEDTALNPNPYSVTAQKNVSTNSGIKQLGVLALDANGNQIGETYYVVAPQFTTGYVVDPSISSVQAVTSTTNATIQTFEEAVNGGIDPNYSSTYRLYINEANETNYLGKRIDMSIFGNNVASLKFELRDDTVLVPTATHILSSGTGFYYNVGTTGQAVQIKQGDVIPANSSNFGLYYGTPQTNGSLNTVDENIKSRTLITYNPDIDHHIVRFDSSWKTASIEVFDGSGKLVISEKSVKTNSDYVIKLDSTIKGLYIVRVVGNEGSIVNGKILIK</sequence>
<accession>A0ABT3Y6T2</accession>
<protein>
    <submittedName>
        <fullName evidence="3">T9SS type A sorting domain-containing protein</fullName>
    </submittedName>
</protein>
<dbReference type="RefSeq" id="WP_267282340.1">
    <property type="nucleotide sequence ID" value="NZ_JAOVZV010000018.1"/>
</dbReference>
<proteinExistence type="predicted"/>
<comment type="caution">
    <text evidence="3">The sequence shown here is derived from an EMBL/GenBank/DDBJ whole genome shotgun (WGS) entry which is preliminary data.</text>
</comment>
<dbReference type="EMBL" id="JAOVZV010000018">
    <property type="protein sequence ID" value="MCX8533876.1"/>
    <property type="molecule type" value="Genomic_DNA"/>
</dbReference>